<dbReference type="AlphaFoldDB" id="A0A5N6PTS3"/>
<reference evidence="3 4" key="1">
    <citation type="submission" date="2019-05" db="EMBL/GenBank/DDBJ databases">
        <title>Mikania micrantha, genome provides insights into the molecular mechanism of rapid growth.</title>
        <authorList>
            <person name="Liu B."/>
        </authorList>
    </citation>
    <scope>NUCLEOTIDE SEQUENCE [LARGE SCALE GENOMIC DNA]</scope>
    <source>
        <strain evidence="3">NLD-2019</strain>
        <tissue evidence="3">Leaf</tissue>
    </source>
</reference>
<keyword evidence="4" id="KW-1185">Reference proteome</keyword>
<feature type="transmembrane region" description="Helical" evidence="2">
    <location>
        <begin position="21"/>
        <end position="40"/>
    </location>
</feature>
<name>A0A5N6PTS3_9ASTR</name>
<proteinExistence type="predicted"/>
<keyword evidence="2" id="KW-0472">Membrane</keyword>
<keyword evidence="2" id="KW-0812">Transmembrane</keyword>
<feature type="region of interest" description="Disordered" evidence="1">
    <location>
        <begin position="113"/>
        <end position="140"/>
    </location>
</feature>
<dbReference type="OrthoDB" id="1722681at2759"/>
<protein>
    <submittedName>
        <fullName evidence="3">Uncharacterized protein</fullName>
    </submittedName>
</protein>
<organism evidence="3 4">
    <name type="scientific">Mikania micrantha</name>
    <name type="common">bitter vine</name>
    <dbReference type="NCBI Taxonomy" id="192012"/>
    <lineage>
        <taxon>Eukaryota</taxon>
        <taxon>Viridiplantae</taxon>
        <taxon>Streptophyta</taxon>
        <taxon>Embryophyta</taxon>
        <taxon>Tracheophyta</taxon>
        <taxon>Spermatophyta</taxon>
        <taxon>Magnoliopsida</taxon>
        <taxon>eudicotyledons</taxon>
        <taxon>Gunneridae</taxon>
        <taxon>Pentapetalae</taxon>
        <taxon>asterids</taxon>
        <taxon>campanulids</taxon>
        <taxon>Asterales</taxon>
        <taxon>Asteraceae</taxon>
        <taxon>Asteroideae</taxon>
        <taxon>Heliantheae alliance</taxon>
        <taxon>Eupatorieae</taxon>
        <taxon>Mikania</taxon>
    </lineage>
</organism>
<evidence type="ECO:0000313" key="4">
    <source>
        <dbReference type="Proteomes" id="UP000326396"/>
    </source>
</evidence>
<evidence type="ECO:0000256" key="1">
    <source>
        <dbReference type="SAM" id="MobiDB-lite"/>
    </source>
</evidence>
<accession>A0A5N6PTS3</accession>
<evidence type="ECO:0000256" key="2">
    <source>
        <dbReference type="SAM" id="Phobius"/>
    </source>
</evidence>
<dbReference type="Proteomes" id="UP000326396">
    <property type="component" value="Linkage Group LG10"/>
</dbReference>
<sequence>MEEFLRRPERRKKTVKMALKRACYGIYLVCLLVTGSLVVGPHARRLKRAQTRDDGHKELWSMLPRGIVPPSGPSPCHNILERKRTHPAPPLVPPLVPLFPPFAPPFPPFSPPFAPPFPPQFPFQVDPPPPPPPQDDIICP</sequence>
<dbReference type="EMBL" id="SZYD01000002">
    <property type="protein sequence ID" value="KAD7116623.1"/>
    <property type="molecule type" value="Genomic_DNA"/>
</dbReference>
<comment type="caution">
    <text evidence="3">The sequence shown here is derived from an EMBL/GenBank/DDBJ whole genome shotgun (WGS) entry which is preliminary data.</text>
</comment>
<evidence type="ECO:0000313" key="3">
    <source>
        <dbReference type="EMBL" id="KAD7116623.1"/>
    </source>
</evidence>
<feature type="compositionally biased region" description="Pro residues" evidence="1">
    <location>
        <begin position="113"/>
        <end position="134"/>
    </location>
</feature>
<gene>
    <name evidence="3" type="ORF">E3N88_03891</name>
</gene>
<keyword evidence="2" id="KW-1133">Transmembrane helix</keyword>